<dbReference type="PRINTS" id="PR00380">
    <property type="entry name" value="KINESINHEAVY"/>
</dbReference>
<proteinExistence type="inferred from homology"/>
<reference evidence="4" key="1">
    <citation type="journal article" date="2015" name="Genome Announc.">
        <title>Draft genome sequence of the cellulolytic fungus Chaetomium globosum.</title>
        <authorList>
            <person name="Cuomo C.A."/>
            <person name="Untereiner W.A."/>
            <person name="Ma L.-J."/>
            <person name="Grabherr M."/>
            <person name="Birren B.W."/>
        </authorList>
    </citation>
    <scope>NUCLEOTIDE SEQUENCE [LARGE SCALE GENOMIC DNA]</scope>
    <source>
        <strain evidence="4">ATCC 6205 / CBS 148.51 / DSM 1962 / NBRC 6347 / NRRL 1970</strain>
    </source>
</reference>
<dbReference type="OrthoDB" id="3176171at2759"/>
<dbReference type="GeneID" id="4396173"/>
<evidence type="ECO:0000256" key="1">
    <source>
        <dbReference type="PROSITE-ProRule" id="PRU00283"/>
    </source>
</evidence>
<feature type="domain" description="Kinesin motor" evidence="2">
    <location>
        <begin position="37"/>
        <end position="267"/>
    </location>
</feature>
<dbReference type="EMBL" id="CH408035">
    <property type="protein sequence ID" value="EAQ83642.1"/>
    <property type="molecule type" value="Genomic_DNA"/>
</dbReference>
<dbReference type="InterPro" id="IPR036961">
    <property type="entry name" value="Kinesin_motor_dom_sf"/>
</dbReference>
<dbReference type="GO" id="GO:0005875">
    <property type="term" value="C:microtubule associated complex"/>
    <property type="evidence" value="ECO:0007669"/>
    <property type="project" value="TreeGrafter"/>
</dbReference>
<dbReference type="AlphaFoldDB" id="Q2GPQ8"/>
<dbReference type="PANTHER" id="PTHR47969">
    <property type="entry name" value="CHROMOSOME-ASSOCIATED KINESIN KIF4A-RELATED"/>
    <property type="match status" value="1"/>
</dbReference>
<dbReference type="STRING" id="306901.Q2GPQ8"/>
<dbReference type="InParanoid" id="Q2GPQ8"/>
<dbReference type="HOGENOM" id="CLU_001485_2_0_1"/>
<dbReference type="GO" id="GO:0007018">
    <property type="term" value="P:microtubule-based movement"/>
    <property type="evidence" value="ECO:0007669"/>
    <property type="project" value="InterPro"/>
</dbReference>
<evidence type="ECO:0000259" key="2">
    <source>
        <dbReference type="PROSITE" id="PS50067"/>
    </source>
</evidence>
<keyword evidence="1" id="KW-0547">Nucleotide-binding</keyword>
<dbReference type="Proteomes" id="UP000001056">
    <property type="component" value="Unassembled WGS sequence"/>
</dbReference>
<dbReference type="SUPFAM" id="SSF52540">
    <property type="entry name" value="P-loop containing nucleoside triphosphate hydrolases"/>
    <property type="match status" value="1"/>
</dbReference>
<dbReference type="VEuPathDB" id="FungiDB:CHGG_10046"/>
<keyword evidence="4" id="KW-1185">Reference proteome</keyword>
<keyword evidence="1" id="KW-0505">Motor protein</keyword>
<dbReference type="InterPro" id="IPR027640">
    <property type="entry name" value="Kinesin-like_fam"/>
</dbReference>
<gene>
    <name evidence="3" type="ORF">CHGG_10046</name>
</gene>
<dbReference type="SMART" id="SM00129">
    <property type="entry name" value="KISc"/>
    <property type="match status" value="1"/>
</dbReference>
<keyword evidence="1" id="KW-0067">ATP-binding</keyword>
<dbReference type="RefSeq" id="XP_001227973.1">
    <property type="nucleotide sequence ID" value="XM_001227972.1"/>
</dbReference>
<dbReference type="GO" id="GO:0005524">
    <property type="term" value="F:ATP binding"/>
    <property type="evidence" value="ECO:0007669"/>
    <property type="project" value="UniProtKB-UniRule"/>
</dbReference>
<dbReference type="InterPro" id="IPR027417">
    <property type="entry name" value="P-loop_NTPase"/>
</dbReference>
<dbReference type="GO" id="GO:0003777">
    <property type="term" value="F:microtubule motor activity"/>
    <property type="evidence" value="ECO:0007669"/>
    <property type="project" value="InterPro"/>
</dbReference>
<accession>Q2GPQ8</accession>
<dbReference type="InterPro" id="IPR001752">
    <property type="entry name" value="Kinesin_motor_dom"/>
</dbReference>
<dbReference type="Gene3D" id="3.40.850.10">
    <property type="entry name" value="Kinesin motor domain"/>
    <property type="match status" value="1"/>
</dbReference>
<dbReference type="GO" id="GO:0008017">
    <property type="term" value="F:microtubule binding"/>
    <property type="evidence" value="ECO:0007669"/>
    <property type="project" value="InterPro"/>
</dbReference>
<dbReference type="PROSITE" id="PS50067">
    <property type="entry name" value="KINESIN_MOTOR_2"/>
    <property type="match status" value="1"/>
</dbReference>
<dbReference type="GO" id="GO:0007052">
    <property type="term" value="P:mitotic spindle organization"/>
    <property type="evidence" value="ECO:0007669"/>
    <property type="project" value="TreeGrafter"/>
</dbReference>
<protein>
    <recommendedName>
        <fullName evidence="2">Kinesin motor domain-containing protein</fullName>
    </recommendedName>
</protein>
<feature type="binding site" evidence="1">
    <location>
        <begin position="128"/>
        <end position="135"/>
    </location>
    <ligand>
        <name>ATP</name>
        <dbReference type="ChEBI" id="CHEBI:30616"/>
    </ligand>
</feature>
<name>Q2GPQ8_CHAGB</name>
<organism evidence="3 4">
    <name type="scientific">Chaetomium globosum (strain ATCC 6205 / CBS 148.51 / DSM 1962 / NBRC 6347 / NRRL 1970)</name>
    <name type="common">Soil fungus</name>
    <dbReference type="NCBI Taxonomy" id="306901"/>
    <lineage>
        <taxon>Eukaryota</taxon>
        <taxon>Fungi</taxon>
        <taxon>Dikarya</taxon>
        <taxon>Ascomycota</taxon>
        <taxon>Pezizomycotina</taxon>
        <taxon>Sordariomycetes</taxon>
        <taxon>Sordariomycetidae</taxon>
        <taxon>Sordariales</taxon>
        <taxon>Chaetomiaceae</taxon>
        <taxon>Chaetomium</taxon>
    </lineage>
</organism>
<dbReference type="eggNOG" id="KOG0246">
    <property type="taxonomic scope" value="Eukaryota"/>
</dbReference>
<dbReference type="PANTHER" id="PTHR47969:SF9">
    <property type="entry name" value="KINESIN-LIKE PROTEIN"/>
    <property type="match status" value="1"/>
</dbReference>
<dbReference type="OMA" id="AFEIYLW"/>
<comment type="similarity">
    <text evidence="1">Belongs to the TRAFAC class myosin-kinesin ATPase superfamily. Kinesin family.</text>
</comment>
<dbReference type="GO" id="GO:0051231">
    <property type="term" value="P:spindle elongation"/>
    <property type="evidence" value="ECO:0007669"/>
    <property type="project" value="TreeGrafter"/>
</dbReference>
<evidence type="ECO:0000313" key="3">
    <source>
        <dbReference type="EMBL" id="EAQ83642.1"/>
    </source>
</evidence>
<dbReference type="Pfam" id="PF00225">
    <property type="entry name" value="Kinesin"/>
    <property type="match status" value="1"/>
</dbReference>
<evidence type="ECO:0000313" key="4">
    <source>
        <dbReference type="Proteomes" id="UP000001056"/>
    </source>
</evidence>
<sequence length="553" mass="60958">MEQYILNNVARYEKLVAEFRPTTSGPKESDKTETNPEIVVSARVRPMLDDELAQGFPVGVYIRDGTSIVDLHEIQQPVRGPARIRSFDYSVDRMYGPDATTGHLYKDLVHPLVPWAWGGGIGTMFAYGQTASGKTLTVSGLQRHVAETLMDGSLDGERKISMSIIELAGQTAYDLLNDRKQISILEDSFGVTQMVGALEHHVTDKDTLLRYIDAAAALRSTTPTLRNDNSSRSHAICRIRFENPQLPNAKDGLLYLIDLAGSEAARDKSTLTKTLKHIFDPTSTRSCKTVVVACVNPCLADLGASKNTMRYAEMLRVPMPKAQPLEYTPAMPATWNNDQLRNWIQHNSGTPPINALILAPSENGPQLLRLPVPEFVTRCLKTAGVSVDQARAFNTKLWKLHIDSQRNAAKPGLPAAAKSAGMAAAAAPSRLELLDSSVDPEPDARHIPFKERIRPGMVVRWNPPPEYESFRVYGIGHAMIMCPVQAAGERARDVRGEPVSGMEGYLCAAVMPDVASGSFGVKLWRQVVVKVEEMQAEIALEWDDASRYYYMGV</sequence>